<gene>
    <name evidence="3" type="ORF">V2V91_00370</name>
</gene>
<dbReference type="RefSeq" id="WP_331790370.1">
    <property type="nucleotide sequence ID" value="NZ_BAAAUO010000003.1"/>
</dbReference>
<name>A0ABU7V2S2_9MICO</name>
<dbReference type="Proteomes" id="UP001351900">
    <property type="component" value="Unassembled WGS sequence"/>
</dbReference>
<keyword evidence="1" id="KW-0472">Membrane</keyword>
<keyword evidence="4" id="KW-1185">Reference proteome</keyword>
<accession>A0ABU7V2S2</accession>
<keyword evidence="1" id="KW-1133">Transmembrane helix</keyword>
<dbReference type="EMBL" id="JAZHOV010000001">
    <property type="protein sequence ID" value="MEF2253585.1"/>
    <property type="molecule type" value="Genomic_DNA"/>
</dbReference>
<dbReference type="InterPro" id="IPR036779">
    <property type="entry name" value="LysM_dom_sf"/>
</dbReference>
<evidence type="ECO:0000259" key="2">
    <source>
        <dbReference type="PROSITE" id="PS51782"/>
    </source>
</evidence>
<protein>
    <submittedName>
        <fullName evidence="3">LysM peptidoglycan-binding domain-containing protein</fullName>
    </submittedName>
</protein>
<proteinExistence type="predicted"/>
<dbReference type="SUPFAM" id="SSF54106">
    <property type="entry name" value="LysM domain"/>
    <property type="match status" value="1"/>
</dbReference>
<comment type="caution">
    <text evidence="3">The sequence shown here is derived from an EMBL/GenBank/DDBJ whole genome shotgun (WGS) entry which is preliminary data.</text>
</comment>
<reference evidence="3 4" key="1">
    <citation type="submission" date="2024-01" db="EMBL/GenBank/DDBJ databases">
        <title>the genome sequence of strain Microbacterium schleiferi NBRC 15075.</title>
        <authorList>
            <person name="Ding Y."/>
            <person name="Zhang G."/>
        </authorList>
    </citation>
    <scope>NUCLEOTIDE SEQUENCE [LARGE SCALE GENOMIC DNA]</scope>
    <source>
        <strain evidence="3 4">NBRC 15075</strain>
    </source>
</reference>
<feature type="transmembrane region" description="Helical" evidence="1">
    <location>
        <begin position="31"/>
        <end position="52"/>
    </location>
</feature>
<organism evidence="3 4">
    <name type="scientific">Microbacterium schleiferi</name>
    <dbReference type="NCBI Taxonomy" id="69362"/>
    <lineage>
        <taxon>Bacteria</taxon>
        <taxon>Bacillati</taxon>
        <taxon>Actinomycetota</taxon>
        <taxon>Actinomycetes</taxon>
        <taxon>Micrococcales</taxon>
        <taxon>Microbacteriaceae</taxon>
        <taxon>Microbacterium</taxon>
    </lineage>
</organism>
<keyword evidence="1" id="KW-0812">Transmembrane</keyword>
<dbReference type="Gene3D" id="3.10.350.10">
    <property type="entry name" value="LysM domain"/>
    <property type="match status" value="1"/>
</dbReference>
<evidence type="ECO:0000313" key="3">
    <source>
        <dbReference type="EMBL" id="MEF2253585.1"/>
    </source>
</evidence>
<dbReference type="InterPro" id="IPR018392">
    <property type="entry name" value="LysM"/>
</dbReference>
<sequence length="124" mass="12492">MTTIALGSAPTTMTAVRPAATRLRLTARGRAVLTVLAALPAVLVILGVIWGGGAALASLDPSAPSGTFETVTVSAGDSLWSIAQEIAPDADPREVVAEISRLNGLTGSVVSAGQQLALPLAYTQ</sequence>
<dbReference type="Pfam" id="PF01476">
    <property type="entry name" value="LysM"/>
    <property type="match status" value="1"/>
</dbReference>
<dbReference type="CDD" id="cd00118">
    <property type="entry name" value="LysM"/>
    <property type="match status" value="1"/>
</dbReference>
<feature type="domain" description="LysM" evidence="2">
    <location>
        <begin position="69"/>
        <end position="118"/>
    </location>
</feature>
<evidence type="ECO:0000313" key="4">
    <source>
        <dbReference type="Proteomes" id="UP001351900"/>
    </source>
</evidence>
<dbReference type="SMART" id="SM00257">
    <property type="entry name" value="LysM"/>
    <property type="match status" value="1"/>
</dbReference>
<dbReference type="PROSITE" id="PS51782">
    <property type="entry name" value="LYSM"/>
    <property type="match status" value="1"/>
</dbReference>
<evidence type="ECO:0000256" key="1">
    <source>
        <dbReference type="SAM" id="Phobius"/>
    </source>
</evidence>